<dbReference type="EMBL" id="CAFBPA010000039">
    <property type="protein sequence ID" value="CAB4999217.1"/>
    <property type="molecule type" value="Genomic_DNA"/>
</dbReference>
<dbReference type="SUPFAM" id="SSF143011">
    <property type="entry name" value="RelE-like"/>
    <property type="match status" value="1"/>
</dbReference>
<keyword evidence="1" id="KW-1277">Toxin-antitoxin system</keyword>
<dbReference type="PANTHER" id="PTHR35601:SF1">
    <property type="entry name" value="TOXIN RELE"/>
    <property type="match status" value="1"/>
</dbReference>
<organism evidence="2">
    <name type="scientific">freshwater metagenome</name>
    <dbReference type="NCBI Taxonomy" id="449393"/>
    <lineage>
        <taxon>unclassified sequences</taxon>
        <taxon>metagenomes</taxon>
        <taxon>ecological metagenomes</taxon>
    </lineage>
</organism>
<gene>
    <name evidence="2" type="ORF">UFOPK4043_00381</name>
</gene>
<proteinExistence type="predicted"/>
<accession>A0A6J7P1J9</accession>
<dbReference type="InterPro" id="IPR007712">
    <property type="entry name" value="RelE/ParE_toxin"/>
</dbReference>
<dbReference type="Pfam" id="PF05016">
    <property type="entry name" value="ParE_toxin"/>
    <property type="match status" value="1"/>
</dbReference>
<dbReference type="AlphaFoldDB" id="A0A6J7P1J9"/>
<dbReference type="PANTHER" id="PTHR35601">
    <property type="entry name" value="TOXIN RELE"/>
    <property type="match status" value="1"/>
</dbReference>
<name>A0A6J7P1J9_9ZZZZ</name>
<dbReference type="Gene3D" id="3.30.2310.20">
    <property type="entry name" value="RelE-like"/>
    <property type="match status" value="1"/>
</dbReference>
<dbReference type="InterPro" id="IPR035093">
    <property type="entry name" value="RelE/ParE_toxin_dom_sf"/>
</dbReference>
<reference evidence="2" key="1">
    <citation type="submission" date="2020-05" db="EMBL/GenBank/DDBJ databases">
        <authorList>
            <person name="Chiriac C."/>
            <person name="Salcher M."/>
            <person name="Ghai R."/>
            <person name="Kavagutti S V."/>
        </authorList>
    </citation>
    <scope>NUCLEOTIDE SEQUENCE</scope>
</reference>
<protein>
    <submittedName>
        <fullName evidence="2">Unannotated protein</fullName>
    </submittedName>
</protein>
<sequence>MLIRSRLQCAHVNKVPQSSRYELAITATARRQLAESLPTSIAFAAYEFITGPLLVNPQRVGKQLMAPLDDRHSARRGTYRVIYRIDEQQMTVTVLAVSARSDAYRTP</sequence>
<evidence type="ECO:0000256" key="1">
    <source>
        <dbReference type="ARBA" id="ARBA00022649"/>
    </source>
</evidence>
<evidence type="ECO:0000313" key="2">
    <source>
        <dbReference type="EMBL" id="CAB4999217.1"/>
    </source>
</evidence>